<feature type="compositionally biased region" description="Polar residues" evidence="1">
    <location>
        <begin position="384"/>
        <end position="398"/>
    </location>
</feature>
<proteinExistence type="predicted"/>
<feature type="region of interest" description="Disordered" evidence="1">
    <location>
        <begin position="312"/>
        <end position="400"/>
    </location>
</feature>
<reference evidence="2 3" key="1">
    <citation type="submission" date="2017-06" db="EMBL/GenBank/DDBJ databases">
        <title>Cmopartive genomic analysis of Ambrosia Fusariam Clade fungi.</title>
        <authorList>
            <person name="Stajich J.E."/>
            <person name="Carrillo J."/>
            <person name="Kijimoto T."/>
            <person name="Eskalen A."/>
            <person name="O'Donnell K."/>
            <person name="Kasson M."/>
        </authorList>
    </citation>
    <scope>NUCLEOTIDE SEQUENCE [LARGE SCALE GENOMIC DNA]</scope>
    <source>
        <strain evidence="2 3">NRRL 20438</strain>
    </source>
</reference>
<accession>A0A428SZH4</accession>
<dbReference type="AlphaFoldDB" id="A0A428SZH4"/>
<gene>
    <name evidence="2" type="ORF">CDV31_014070</name>
</gene>
<dbReference type="Proteomes" id="UP000288429">
    <property type="component" value="Unassembled WGS sequence"/>
</dbReference>
<protein>
    <recommendedName>
        <fullName evidence="4">Fungal N-terminal domain-containing protein</fullName>
    </recommendedName>
</protein>
<feature type="compositionally biased region" description="Low complexity" evidence="1">
    <location>
        <begin position="354"/>
        <end position="379"/>
    </location>
</feature>
<feature type="region of interest" description="Disordered" evidence="1">
    <location>
        <begin position="538"/>
        <end position="559"/>
    </location>
</feature>
<evidence type="ECO:0000256" key="1">
    <source>
        <dbReference type="SAM" id="MobiDB-lite"/>
    </source>
</evidence>
<evidence type="ECO:0000313" key="3">
    <source>
        <dbReference type="Proteomes" id="UP000288429"/>
    </source>
</evidence>
<dbReference type="EMBL" id="NIZV01000307">
    <property type="protein sequence ID" value="RSL95056.1"/>
    <property type="molecule type" value="Genomic_DNA"/>
</dbReference>
<evidence type="ECO:0008006" key="4">
    <source>
        <dbReference type="Google" id="ProtNLM"/>
    </source>
</evidence>
<keyword evidence="3" id="KW-1185">Reference proteome</keyword>
<sequence>MDPLSIVAAVAGGISITSGITKLLDEAVSAASRIKHAPDLAVSTLDYVKTMWKTMDRLQRLLLKNPDKQRNVFLPLDDIEDAFINCVMVLDELETVLKPLCYKKSRSSVKDVRMAWTMSDRLAVAMKDKRINKLIQRVRDAQTSLNLMLSIMQQESIVEAYPDITNLDKLCKKQAPNIAHLKRRSIDSFSIRKSHIGYFEDDDASTIASTSHQSAATIQTGPPSVAFGLRFSLEATLNASRPYRRVQGHDQASASRSSTLNVRALSVLSDLSRRSLGNMSTMSFVSLPIFSNDLSNPHHYKFGGLDNVIEEDEAEDRAEDRTEDEVFVPFNPPRPETPPSRTSPSMPCYPIVVPSSPTEPDTPTSMTPPRSESSRSETPFSDVPSATQEETPTEQPDQVQPDYKEWNLCRCTREASNSGATGKSSREKYALDKLHGVQIGPEGYLKLFYCQGCNCSLADIVSQRRPGWSSFDVWCSSKACLGTKFDGQPCPISYIQRLKSSSLTDGFLGYRNRSGDEVKCIQCFLYCPTCEAERQQGRERRPRYAKSSKKDTDSLNTGPRLFSTQEKFLRLQRRVFEHPAVFRTADIAELNNDVLRLQPLLKSLQEGKGASKVFLTALQHRQLALERRSNMLSAWWESDGKSDTRNSRQRVIMAHRLERSDALHDEAINRMLATGDNPSQQSSAVDYSG</sequence>
<organism evidence="2 3">
    <name type="scientific">Fusarium ambrosium</name>
    <dbReference type="NCBI Taxonomy" id="131363"/>
    <lineage>
        <taxon>Eukaryota</taxon>
        <taxon>Fungi</taxon>
        <taxon>Dikarya</taxon>
        <taxon>Ascomycota</taxon>
        <taxon>Pezizomycotina</taxon>
        <taxon>Sordariomycetes</taxon>
        <taxon>Hypocreomycetidae</taxon>
        <taxon>Hypocreales</taxon>
        <taxon>Nectriaceae</taxon>
        <taxon>Fusarium</taxon>
        <taxon>Fusarium solani species complex</taxon>
    </lineage>
</organism>
<evidence type="ECO:0000313" key="2">
    <source>
        <dbReference type="EMBL" id="RSL95056.1"/>
    </source>
</evidence>
<name>A0A428SZH4_9HYPO</name>
<feature type="compositionally biased region" description="Acidic residues" evidence="1">
    <location>
        <begin position="312"/>
        <end position="326"/>
    </location>
</feature>
<comment type="caution">
    <text evidence="2">The sequence shown here is derived from an EMBL/GenBank/DDBJ whole genome shotgun (WGS) entry which is preliminary data.</text>
</comment>